<evidence type="ECO:0000259" key="3">
    <source>
        <dbReference type="PROSITE" id="PS51767"/>
    </source>
</evidence>
<evidence type="ECO:0000256" key="2">
    <source>
        <dbReference type="SAM" id="SignalP"/>
    </source>
</evidence>
<dbReference type="InterPro" id="IPR033121">
    <property type="entry name" value="PEPTIDASE_A1"/>
</dbReference>
<dbReference type="PROSITE" id="PS00141">
    <property type="entry name" value="ASP_PROTEASE"/>
    <property type="match status" value="1"/>
</dbReference>
<dbReference type="InterPro" id="IPR032861">
    <property type="entry name" value="TAXi_N"/>
</dbReference>
<proteinExistence type="inferred from homology"/>
<keyword evidence="2" id="KW-0732">Signal</keyword>
<protein>
    <recommendedName>
        <fullName evidence="3">Peptidase A1 domain-containing protein</fullName>
    </recommendedName>
</protein>
<dbReference type="PANTHER" id="PTHR13683">
    <property type="entry name" value="ASPARTYL PROTEASES"/>
    <property type="match status" value="1"/>
</dbReference>
<gene>
    <name evidence="4" type="ORF">F2Q68_00023010</name>
</gene>
<feature type="chain" id="PRO_5035901224" description="Peptidase A1 domain-containing protein" evidence="2">
    <location>
        <begin position="23"/>
        <end position="233"/>
    </location>
</feature>
<organism evidence="4 5">
    <name type="scientific">Brassica cretica</name>
    <name type="common">Mustard</name>
    <dbReference type="NCBI Taxonomy" id="69181"/>
    <lineage>
        <taxon>Eukaryota</taxon>
        <taxon>Viridiplantae</taxon>
        <taxon>Streptophyta</taxon>
        <taxon>Embryophyta</taxon>
        <taxon>Tracheophyta</taxon>
        <taxon>Spermatophyta</taxon>
        <taxon>Magnoliopsida</taxon>
        <taxon>eudicotyledons</taxon>
        <taxon>Gunneridae</taxon>
        <taxon>Pentapetalae</taxon>
        <taxon>rosids</taxon>
        <taxon>malvids</taxon>
        <taxon>Brassicales</taxon>
        <taxon>Brassicaceae</taxon>
        <taxon>Brassiceae</taxon>
        <taxon>Brassica</taxon>
    </lineage>
</organism>
<evidence type="ECO:0000256" key="1">
    <source>
        <dbReference type="ARBA" id="ARBA00007447"/>
    </source>
</evidence>
<dbReference type="Gene3D" id="2.40.70.10">
    <property type="entry name" value="Acid Proteases"/>
    <property type="match status" value="1"/>
</dbReference>
<dbReference type="Pfam" id="PF14543">
    <property type="entry name" value="TAXi_N"/>
    <property type="match status" value="1"/>
</dbReference>
<comment type="caution">
    <text evidence="4">The sequence shown here is derived from an EMBL/GenBank/DDBJ whole genome shotgun (WGS) entry which is preliminary data.</text>
</comment>
<dbReference type="InterPro" id="IPR001969">
    <property type="entry name" value="Aspartic_peptidase_AS"/>
</dbReference>
<dbReference type="EMBL" id="QGKW02002228">
    <property type="protein sequence ID" value="KAF2538087.1"/>
    <property type="molecule type" value="Genomic_DNA"/>
</dbReference>
<accession>A0A8S9G0B5</accession>
<dbReference type="InterPro" id="IPR021109">
    <property type="entry name" value="Peptidase_aspartic_dom_sf"/>
</dbReference>
<dbReference type="PROSITE" id="PS51767">
    <property type="entry name" value="PEPTIDASE_A1"/>
    <property type="match status" value="1"/>
</dbReference>
<comment type="similarity">
    <text evidence="1">Belongs to the peptidase A1 family.</text>
</comment>
<feature type="domain" description="Peptidase A1" evidence="3">
    <location>
        <begin position="99"/>
        <end position="233"/>
    </location>
</feature>
<dbReference type="GO" id="GO:0004190">
    <property type="term" value="F:aspartic-type endopeptidase activity"/>
    <property type="evidence" value="ECO:0007669"/>
    <property type="project" value="InterPro"/>
</dbReference>
<dbReference type="GO" id="GO:0006508">
    <property type="term" value="P:proteolysis"/>
    <property type="evidence" value="ECO:0007669"/>
    <property type="project" value="InterPro"/>
</dbReference>
<dbReference type="Proteomes" id="UP000712281">
    <property type="component" value="Unassembled WGS sequence"/>
</dbReference>
<dbReference type="PANTHER" id="PTHR13683:SF743">
    <property type="entry name" value="ASPARTIC PROTEINASE-LIKE PROTEIN 1"/>
    <property type="match status" value="1"/>
</dbReference>
<dbReference type="AlphaFoldDB" id="A0A8S9G0B5"/>
<feature type="signal peptide" evidence="2">
    <location>
        <begin position="1"/>
        <end position="22"/>
    </location>
</feature>
<dbReference type="InterPro" id="IPR001461">
    <property type="entry name" value="Aspartic_peptidase_A1"/>
</dbReference>
<sequence>MSSRSAFLLFFILSLASEKSLASLLSSRLIHRFSDEGRASIKSPATSFPSKRSFEYYRLLASIDLSRRQRMNLGAKSQSLVPSEGSKTISSGNDFGWLHYTWIDIGTPSVSFLVALDSGSDLLWIPCNCVQCAPLSSTYYTSLVHASSSSSPHIFFCRLLKILTSTIPQLQPPARCSPAAISSASQLQPVRVRRSNVLIPLATLATIKSPATSFPSKRSFEYYWLLASIDLRR</sequence>
<evidence type="ECO:0000313" key="4">
    <source>
        <dbReference type="EMBL" id="KAF2538087.1"/>
    </source>
</evidence>
<evidence type="ECO:0000313" key="5">
    <source>
        <dbReference type="Proteomes" id="UP000712281"/>
    </source>
</evidence>
<reference evidence="4" key="1">
    <citation type="submission" date="2019-12" db="EMBL/GenBank/DDBJ databases">
        <title>Genome sequencing and annotation of Brassica cretica.</title>
        <authorList>
            <person name="Studholme D.J."/>
            <person name="Sarris P.F."/>
        </authorList>
    </citation>
    <scope>NUCLEOTIDE SEQUENCE</scope>
    <source>
        <strain evidence="4">PFS-001/15</strain>
        <tissue evidence="4">Leaf</tissue>
    </source>
</reference>
<name>A0A8S9G0B5_BRACR</name>
<dbReference type="SUPFAM" id="SSF50630">
    <property type="entry name" value="Acid proteases"/>
    <property type="match status" value="1"/>
</dbReference>